<sequence>MYPLLKENMLDNQLTRQNSKAHCTTTATQEPIPTLSEPTPGTSQLSPEDTEITRLPMVTQPILCFINRREKEL</sequence>
<evidence type="ECO:0000256" key="1">
    <source>
        <dbReference type="SAM" id="MobiDB-lite"/>
    </source>
</evidence>
<proteinExistence type="predicted"/>
<feature type="region of interest" description="Disordered" evidence="1">
    <location>
        <begin position="16"/>
        <end position="50"/>
    </location>
</feature>
<name>A0A7J7L0D7_9MAGN</name>
<accession>A0A7J7L0D7</accession>
<dbReference type="AlphaFoldDB" id="A0A7J7L0D7"/>
<dbReference type="EMBL" id="JACGCM010002763">
    <property type="protein sequence ID" value="KAF6136048.1"/>
    <property type="molecule type" value="Genomic_DNA"/>
</dbReference>
<protein>
    <submittedName>
        <fullName evidence="2">Uncharacterized protein</fullName>
    </submittedName>
</protein>
<dbReference type="Proteomes" id="UP000541444">
    <property type="component" value="Unassembled WGS sequence"/>
</dbReference>
<evidence type="ECO:0000313" key="2">
    <source>
        <dbReference type="EMBL" id="KAF6136048.1"/>
    </source>
</evidence>
<reference evidence="2 3" key="1">
    <citation type="journal article" date="2020" name="IScience">
        <title>Genome Sequencing of the Endangered Kingdonia uniflora (Circaeasteraceae, Ranunculales) Reveals Potential Mechanisms of Evolutionary Specialization.</title>
        <authorList>
            <person name="Sun Y."/>
            <person name="Deng T."/>
            <person name="Zhang A."/>
            <person name="Moore M.J."/>
            <person name="Landis J.B."/>
            <person name="Lin N."/>
            <person name="Zhang H."/>
            <person name="Zhang X."/>
            <person name="Huang J."/>
            <person name="Zhang X."/>
            <person name="Sun H."/>
            <person name="Wang H."/>
        </authorList>
    </citation>
    <scope>NUCLEOTIDE SEQUENCE [LARGE SCALE GENOMIC DNA]</scope>
    <source>
        <strain evidence="2">TB1705</strain>
        <tissue evidence="2">Leaf</tissue>
    </source>
</reference>
<keyword evidence="3" id="KW-1185">Reference proteome</keyword>
<comment type="caution">
    <text evidence="2">The sequence shown here is derived from an EMBL/GenBank/DDBJ whole genome shotgun (WGS) entry which is preliminary data.</text>
</comment>
<gene>
    <name evidence="2" type="ORF">GIB67_000452</name>
</gene>
<evidence type="ECO:0000313" key="3">
    <source>
        <dbReference type="Proteomes" id="UP000541444"/>
    </source>
</evidence>
<feature type="compositionally biased region" description="Polar residues" evidence="1">
    <location>
        <begin position="16"/>
        <end position="47"/>
    </location>
</feature>
<organism evidence="2 3">
    <name type="scientific">Kingdonia uniflora</name>
    <dbReference type="NCBI Taxonomy" id="39325"/>
    <lineage>
        <taxon>Eukaryota</taxon>
        <taxon>Viridiplantae</taxon>
        <taxon>Streptophyta</taxon>
        <taxon>Embryophyta</taxon>
        <taxon>Tracheophyta</taxon>
        <taxon>Spermatophyta</taxon>
        <taxon>Magnoliopsida</taxon>
        <taxon>Ranunculales</taxon>
        <taxon>Circaeasteraceae</taxon>
        <taxon>Kingdonia</taxon>
    </lineage>
</organism>